<name>A0A6B0UKZ0_IXORI</name>
<organism evidence="1">
    <name type="scientific">Ixodes ricinus</name>
    <name type="common">Common tick</name>
    <name type="synonym">Acarus ricinus</name>
    <dbReference type="NCBI Taxonomy" id="34613"/>
    <lineage>
        <taxon>Eukaryota</taxon>
        <taxon>Metazoa</taxon>
        <taxon>Ecdysozoa</taxon>
        <taxon>Arthropoda</taxon>
        <taxon>Chelicerata</taxon>
        <taxon>Arachnida</taxon>
        <taxon>Acari</taxon>
        <taxon>Parasitiformes</taxon>
        <taxon>Ixodida</taxon>
        <taxon>Ixodoidea</taxon>
        <taxon>Ixodidae</taxon>
        <taxon>Ixodinae</taxon>
        <taxon>Ixodes</taxon>
    </lineage>
</organism>
<dbReference type="EMBL" id="GIFC01008252">
    <property type="protein sequence ID" value="MXU90335.1"/>
    <property type="molecule type" value="Transcribed_RNA"/>
</dbReference>
<accession>A0A6B0UKZ0</accession>
<reference evidence="1" key="1">
    <citation type="submission" date="2019-12" db="EMBL/GenBank/DDBJ databases">
        <title>An insight into the sialome of adult female Ixodes ricinus ticks feeding for 6 days.</title>
        <authorList>
            <person name="Perner J."/>
            <person name="Ribeiro J.M.C."/>
        </authorList>
    </citation>
    <scope>NUCLEOTIDE SEQUENCE</scope>
    <source>
        <strain evidence="1">Semi-engorged</strain>
        <tissue evidence="1">Salivary glands</tissue>
    </source>
</reference>
<evidence type="ECO:0000313" key="1">
    <source>
        <dbReference type="EMBL" id="MXU90335.1"/>
    </source>
</evidence>
<sequence length="114" mass="12268">MGMAVAAAASVPSSLTSTKALWMTSEAQRFPVALMPERSARDVKKSLTPIAISTSFKPMDCSSLNFGKRKLTSDFLYMPLSRADSFGAVKCSSRTESPSTSSGRRMTIDVLLPL</sequence>
<dbReference type="AlphaFoldDB" id="A0A6B0UKZ0"/>
<proteinExistence type="predicted"/>
<protein>
    <submittedName>
        <fullName evidence="1">Uncharacterized protein</fullName>
    </submittedName>
</protein>